<accession>A0A0F3NMP3</accession>
<dbReference type="OrthoDB" id="1685145at2"/>
<evidence type="ECO:0000313" key="2">
    <source>
        <dbReference type="EMBL" id="KJV68977.1"/>
    </source>
</evidence>
<comment type="caution">
    <text evidence="2">The sequence shown here is derived from an EMBL/GenBank/DDBJ whole genome shotgun (WGS) entry which is preliminary data.</text>
</comment>
<evidence type="ECO:0000313" key="3">
    <source>
        <dbReference type="Proteomes" id="UP000033562"/>
    </source>
</evidence>
<dbReference type="NCBIfam" id="TIGR02217">
    <property type="entry name" value="chp_TIGR02217"/>
    <property type="match status" value="1"/>
</dbReference>
<dbReference type="Pfam" id="PF09343">
    <property type="entry name" value="DUF2460"/>
    <property type="match status" value="1"/>
</dbReference>
<protein>
    <submittedName>
        <fullName evidence="2">TIGR02217 family protein</fullName>
    </submittedName>
</protein>
<dbReference type="Proteomes" id="UP000033562">
    <property type="component" value="Unassembled WGS sequence"/>
</dbReference>
<keyword evidence="3" id="KW-1185">Reference proteome</keyword>
<evidence type="ECO:0000259" key="1">
    <source>
        <dbReference type="Pfam" id="PF09343"/>
    </source>
</evidence>
<dbReference type="InterPro" id="IPR011740">
    <property type="entry name" value="DUF2460"/>
</dbReference>
<sequence length="199" mass="23067">MLFSEARFPEDISYGSIGGPEFSTSIIECYNGHEQRKINRCYPRNKYNVVYGIKSNIQLSNLIEFFYAHKGKAIPFRFKDWSDYQGINQCIGIGNGTQKDFQLIKVYTIGNNSYTRIINKPIINTVKIYVNNILQNDQYTINSYNGQIKFLVPPNNKAPIHAEYEFDVLVRFNTDYLPCSVDNHQSYSCNNIPLIEVKY</sequence>
<dbReference type="RefSeq" id="WP_045808794.1">
    <property type="nucleotide sequence ID" value="NZ_LANX01000001.1"/>
</dbReference>
<feature type="domain" description="DUF2460" evidence="1">
    <location>
        <begin position="5"/>
        <end position="198"/>
    </location>
</feature>
<dbReference type="STRING" id="1359163.NLO413_0349"/>
<dbReference type="AlphaFoldDB" id="A0A0F3NMP3"/>
<name>A0A0F3NMP3_9RICK</name>
<dbReference type="PATRIC" id="fig|1359163.3.peg.338"/>
<gene>
    <name evidence="2" type="ORF">NLO413_0349</name>
</gene>
<organism evidence="2 3">
    <name type="scientific">Candidatus Neoehrlichia procyonis str. RAC413</name>
    <dbReference type="NCBI Taxonomy" id="1359163"/>
    <lineage>
        <taxon>Bacteria</taxon>
        <taxon>Pseudomonadati</taxon>
        <taxon>Pseudomonadota</taxon>
        <taxon>Alphaproteobacteria</taxon>
        <taxon>Rickettsiales</taxon>
        <taxon>Anaplasmataceae</taxon>
        <taxon>Candidatus Neoehrlichia</taxon>
    </lineage>
</organism>
<dbReference type="EMBL" id="LANX01000001">
    <property type="protein sequence ID" value="KJV68977.1"/>
    <property type="molecule type" value="Genomic_DNA"/>
</dbReference>
<reference evidence="2 3" key="1">
    <citation type="submission" date="2015-02" db="EMBL/GenBank/DDBJ databases">
        <title>Genome Sequencing of Rickettsiales.</title>
        <authorList>
            <person name="Daugherty S.C."/>
            <person name="Su Q."/>
            <person name="Abolude K."/>
            <person name="Beier-Sexton M."/>
            <person name="Carlyon J.A."/>
            <person name="Carter R."/>
            <person name="Day N.P."/>
            <person name="Dumler S.J."/>
            <person name="Dyachenko V."/>
            <person name="Godinez A."/>
            <person name="Kurtti T.J."/>
            <person name="Lichay M."/>
            <person name="Mullins K.E."/>
            <person name="Ott S."/>
            <person name="Pappas-Brown V."/>
            <person name="Paris D.H."/>
            <person name="Patel P."/>
            <person name="Richards A.L."/>
            <person name="Sadzewicz L."/>
            <person name="Sears K."/>
            <person name="Seidman D."/>
            <person name="Sengamalay N."/>
            <person name="Stenos J."/>
            <person name="Tallon L.J."/>
            <person name="Vincent G."/>
            <person name="Fraser C.M."/>
            <person name="Munderloh U."/>
            <person name="Dunning-Hotopp J.C."/>
        </authorList>
    </citation>
    <scope>NUCLEOTIDE SEQUENCE [LARGE SCALE GENOMIC DNA]</scope>
    <source>
        <strain evidence="2 3">RAC413</strain>
    </source>
</reference>
<proteinExistence type="predicted"/>